<evidence type="ECO:0000256" key="1">
    <source>
        <dbReference type="SAM" id="SignalP"/>
    </source>
</evidence>
<reference evidence="3 4" key="1">
    <citation type="journal article" date="2015" name="Genome Biol. Evol.">
        <title>Comparative Genomics of a Bacterivorous Green Alga Reveals Evolutionary Causalities and Consequences of Phago-Mixotrophic Mode of Nutrition.</title>
        <authorList>
            <person name="Burns J.A."/>
            <person name="Paasch A."/>
            <person name="Narechania A."/>
            <person name="Kim E."/>
        </authorList>
    </citation>
    <scope>NUCLEOTIDE SEQUENCE [LARGE SCALE GENOMIC DNA]</scope>
    <source>
        <strain evidence="3 4">PLY_AMNH</strain>
    </source>
</reference>
<keyword evidence="1" id="KW-0732">Signal</keyword>
<dbReference type="GO" id="GO:0007018">
    <property type="term" value="P:microtubule-based movement"/>
    <property type="evidence" value="ECO:0007669"/>
    <property type="project" value="InterPro"/>
</dbReference>
<dbReference type="FunFam" id="3.10.490.20:FF:000010">
    <property type="entry name" value="Dynein heavy chain, putative"/>
    <property type="match status" value="1"/>
</dbReference>
<evidence type="ECO:0000259" key="2">
    <source>
        <dbReference type="Pfam" id="PF18199"/>
    </source>
</evidence>
<dbReference type="InterPro" id="IPR043160">
    <property type="entry name" value="Dynein_C_barrel"/>
</dbReference>
<dbReference type="GO" id="GO:0051959">
    <property type="term" value="F:dynein light intermediate chain binding"/>
    <property type="evidence" value="ECO:0007669"/>
    <property type="project" value="InterPro"/>
</dbReference>
<keyword evidence="4" id="KW-1185">Reference proteome</keyword>
<sequence>MMVGWLLLADLMPFSVCGFVSWLFQGPPATFWLTGFFNPQGFLTAVRQEITRAHEGWSLDTVVLKTVVLKEEKGDVLRPPSEGVYIHGLFLEGARWDRKAGGITEALPSAMYFEMPLIHISAAVSGKTKEEETYECPLYLLPKRCLVNHIININLKMASHDAHYWTLQGVALLLAK</sequence>
<dbReference type="PANTHER" id="PTHR46961">
    <property type="entry name" value="DYNEIN HEAVY CHAIN 1, AXONEMAL-LIKE PROTEIN"/>
    <property type="match status" value="1"/>
</dbReference>
<name>A0AAE0C5E5_9CHLO</name>
<feature type="domain" description="Dynein heavy chain C-terminal" evidence="2">
    <location>
        <begin position="19"/>
        <end position="174"/>
    </location>
</feature>
<organism evidence="3 4">
    <name type="scientific">Cymbomonas tetramitiformis</name>
    <dbReference type="NCBI Taxonomy" id="36881"/>
    <lineage>
        <taxon>Eukaryota</taxon>
        <taxon>Viridiplantae</taxon>
        <taxon>Chlorophyta</taxon>
        <taxon>Pyramimonadophyceae</taxon>
        <taxon>Pyramimonadales</taxon>
        <taxon>Pyramimonadaceae</taxon>
        <taxon>Cymbomonas</taxon>
    </lineage>
</organism>
<accession>A0AAE0C5E5</accession>
<evidence type="ECO:0000313" key="4">
    <source>
        <dbReference type="Proteomes" id="UP001190700"/>
    </source>
</evidence>
<comment type="caution">
    <text evidence="3">The sequence shown here is derived from an EMBL/GenBank/DDBJ whole genome shotgun (WGS) entry which is preliminary data.</text>
</comment>
<dbReference type="GO" id="GO:0045505">
    <property type="term" value="F:dynein intermediate chain binding"/>
    <property type="evidence" value="ECO:0007669"/>
    <property type="project" value="InterPro"/>
</dbReference>
<dbReference type="EMBL" id="LGRX02028718">
    <property type="protein sequence ID" value="KAK3247710.1"/>
    <property type="molecule type" value="Genomic_DNA"/>
</dbReference>
<gene>
    <name evidence="3" type="ORF">CYMTET_42799</name>
</gene>
<dbReference type="GO" id="GO:0030286">
    <property type="term" value="C:dynein complex"/>
    <property type="evidence" value="ECO:0007669"/>
    <property type="project" value="InterPro"/>
</dbReference>
<dbReference type="AlphaFoldDB" id="A0AAE0C5E5"/>
<proteinExistence type="predicted"/>
<dbReference type="InterPro" id="IPR026983">
    <property type="entry name" value="DHC"/>
</dbReference>
<feature type="chain" id="PRO_5042022145" description="Dynein heavy chain C-terminal domain-containing protein" evidence="1">
    <location>
        <begin position="19"/>
        <end position="176"/>
    </location>
</feature>
<dbReference type="Pfam" id="PF18199">
    <property type="entry name" value="Dynein_C"/>
    <property type="match status" value="1"/>
</dbReference>
<dbReference type="Gene3D" id="3.10.490.20">
    <property type="match status" value="1"/>
</dbReference>
<feature type="signal peptide" evidence="1">
    <location>
        <begin position="1"/>
        <end position="18"/>
    </location>
</feature>
<protein>
    <recommendedName>
        <fullName evidence="2">Dynein heavy chain C-terminal domain-containing protein</fullName>
    </recommendedName>
</protein>
<dbReference type="Proteomes" id="UP001190700">
    <property type="component" value="Unassembled WGS sequence"/>
</dbReference>
<dbReference type="InterPro" id="IPR041228">
    <property type="entry name" value="Dynein_C"/>
</dbReference>
<evidence type="ECO:0000313" key="3">
    <source>
        <dbReference type="EMBL" id="KAK3247710.1"/>
    </source>
</evidence>